<evidence type="ECO:0000313" key="1">
    <source>
        <dbReference type="EMBL" id="OSS51455.1"/>
    </source>
</evidence>
<sequence length="293" mass="33902">MPLHLFFNSVAFTTLQANDYLVIPTTEAWMSGAPYDTSGFSKNITNDMEIERNKPRLNKTARLHFYTIDGGHEAKYNNLSAADCFDAYDSQYLPKFGNVYIVQDGSTIWRNVAGSITALALMDPETDDEADIARWNDYAFPAFLSKPKIYQSNGWRCRSRNATCNTNDPNEVPADRSQWQLFERPVLFCLSEEIHERCSLNFSIPIAIVVILTNMIKILCMSLTLHKYRQHLPLVTLGDAVAHFLNHPYPQTKDQCLYTRGEIESQWNWERFHDARKDELGTFPQQYKPERRR</sequence>
<keyword evidence="2" id="KW-1185">Reference proteome</keyword>
<dbReference type="Proteomes" id="UP000193240">
    <property type="component" value="Unassembled WGS sequence"/>
</dbReference>
<evidence type="ECO:0000313" key="2">
    <source>
        <dbReference type="Proteomes" id="UP000193240"/>
    </source>
</evidence>
<gene>
    <name evidence="1" type="ORF">B5807_04020</name>
</gene>
<dbReference type="InParanoid" id="A0A1Y2M5S6"/>
<name>A0A1Y2M5S6_EPING</name>
<accession>A0A1Y2M5S6</accession>
<organism evidence="1 2">
    <name type="scientific">Epicoccum nigrum</name>
    <name type="common">Soil fungus</name>
    <name type="synonym">Epicoccum purpurascens</name>
    <dbReference type="NCBI Taxonomy" id="105696"/>
    <lineage>
        <taxon>Eukaryota</taxon>
        <taxon>Fungi</taxon>
        <taxon>Dikarya</taxon>
        <taxon>Ascomycota</taxon>
        <taxon>Pezizomycotina</taxon>
        <taxon>Dothideomycetes</taxon>
        <taxon>Pleosporomycetidae</taxon>
        <taxon>Pleosporales</taxon>
        <taxon>Pleosporineae</taxon>
        <taxon>Didymellaceae</taxon>
        <taxon>Epicoccum</taxon>
    </lineage>
</organism>
<dbReference type="PANTHER" id="PTHR35395">
    <property type="entry name" value="DUF6536 DOMAIN-CONTAINING PROTEIN"/>
    <property type="match status" value="1"/>
</dbReference>
<dbReference type="AlphaFoldDB" id="A0A1Y2M5S6"/>
<reference evidence="1 2" key="1">
    <citation type="journal article" date="2017" name="Genome Announc.">
        <title>Genome sequence of the saprophytic ascomycete Epicoccum nigrum ICMP 19927 strain isolated from New Zealand.</title>
        <authorList>
            <person name="Fokin M."/>
            <person name="Fleetwood D."/>
            <person name="Weir B.S."/>
            <person name="Villas-Boas S.G."/>
        </authorList>
    </citation>
    <scope>NUCLEOTIDE SEQUENCE [LARGE SCALE GENOMIC DNA]</scope>
    <source>
        <strain evidence="1 2">ICMP 19927</strain>
    </source>
</reference>
<protein>
    <submittedName>
        <fullName evidence="1">Uncharacterized protein</fullName>
    </submittedName>
</protein>
<dbReference type="STRING" id="105696.A0A1Y2M5S6"/>
<dbReference type="EMBL" id="KZ107840">
    <property type="protein sequence ID" value="OSS51455.1"/>
    <property type="molecule type" value="Genomic_DNA"/>
</dbReference>
<proteinExistence type="predicted"/>
<dbReference type="PANTHER" id="PTHR35395:SF1">
    <property type="entry name" value="DUF6536 DOMAIN-CONTAINING PROTEIN"/>
    <property type="match status" value="1"/>
</dbReference>